<dbReference type="EMBL" id="CP036200">
    <property type="protein sequence ID" value="QBF83738.1"/>
    <property type="molecule type" value="Genomic_DNA"/>
</dbReference>
<dbReference type="Gene3D" id="3.90.1010.10">
    <property type="match status" value="1"/>
</dbReference>
<sequence>MSARPTAESSLFAELPPSIFDGVTLIENAKNWQEKYRQIMLLGKQLPELPESLKHESAQVKGCESQAWLYHQLIDGKHYFIASSDARIVKGLIAIILSHTQAKTTKEIADFSISDEFQRLGLSGQLSPSRTNGITALANAIAAFSQE</sequence>
<dbReference type="PANTHER" id="PTHR43597:SF5">
    <property type="entry name" value="SUFE-LIKE PROTEIN 2, CHLOROPLASTIC"/>
    <property type="match status" value="1"/>
</dbReference>
<name>A0A411PJS2_9GAMM</name>
<evidence type="ECO:0000256" key="1">
    <source>
        <dbReference type="ARBA" id="ARBA00010282"/>
    </source>
</evidence>
<evidence type="ECO:0000313" key="4">
    <source>
        <dbReference type="Proteomes" id="UP000291106"/>
    </source>
</evidence>
<accession>A0A411PJS2</accession>
<comment type="similarity">
    <text evidence="1">Belongs to the SufE family.</text>
</comment>
<dbReference type="PANTHER" id="PTHR43597">
    <property type="entry name" value="SULFUR ACCEPTOR PROTEIN CSDE"/>
    <property type="match status" value="1"/>
</dbReference>
<feature type="domain" description="Fe-S metabolism associated" evidence="2">
    <location>
        <begin position="26"/>
        <end position="142"/>
    </location>
</feature>
<dbReference type="AlphaFoldDB" id="A0A411PJS2"/>
<dbReference type="Proteomes" id="UP000291106">
    <property type="component" value="Chromosome"/>
</dbReference>
<organism evidence="3 4">
    <name type="scientific">Shewanella maritima</name>
    <dbReference type="NCBI Taxonomy" id="2520507"/>
    <lineage>
        <taxon>Bacteria</taxon>
        <taxon>Pseudomonadati</taxon>
        <taxon>Pseudomonadota</taxon>
        <taxon>Gammaproteobacteria</taxon>
        <taxon>Alteromonadales</taxon>
        <taxon>Shewanellaceae</taxon>
        <taxon>Shewanella</taxon>
    </lineage>
</organism>
<protein>
    <submittedName>
        <fullName evidence="3">SufE family protein</fullName>
    </submittedName>
</protein>
<evidence type="ECO:0000259" key="2">
    <source>
        <dbReference type="Pfam" id="PF02657"/>
    </source>
</evidence>
<dbReference type="OrthoDB" id="9799320at2"/>
<dbReference type="InterPro" id="IPR003808">
    <property type="entry name" value="Fe-S_metab-assoc_dom"/>
</dbReference>
<keyword evidence="4" id="KW-1185">Reference proteome</keyword>
<dbReference type="RefSeq" id="WP_130601151.1">
    <property type="nucleotide sequence ID" value="NZ_CP036200.1"/>
</dbReference>
<dbReference type="Pfam" id="PF02657">
    <property type="entry name" value="SufE"/>
    <property type="match status" value="1"/>
</dbReference>
<reference evidence="3 4" key="1">
    <citation type="submission" date="2019-02" db="EMBL/GenBank/DDBJ databases">
        <title>Shewanella sp. D4-2 isolated from Dokdo Island.</title>
        <authorList>
            <person name="Baek K."/>
        </authorList>
    </citation>
    <scope>NUCLEOTIDE SEQUENCE [LARGE SCALE GENOMIC DNA]</scope>
    <source>
        <strain evidence="3 4">D4-2</strain>
    </source>
</reference>
<dbReference type="SUPFAM" id="SSF82649">
    <property type="entry name" value="SufE/NifU"/>
    <property type="match status" value="1"/>
</dbReference>
<gene>
    <name evidence="3" type="ORF">EXU30_14330</name>
</gene>
<proteinExistence type="inferred from homology"/>
<dbReference type="KEGG" id="smai:EXU30_14330"/>
<evidence type="ECO:0000313" key="3">
    <source>
        <dbReference type="EMBL" id="QBF83738.1"/>
    </source>
</evidence>